<organism evidence="1 2">
    <name type="scientific">Halalkalibacter krulwichiae</name>
    <dbReference type="NCBI Taxonomy" id="199441"/>
    <lineage>
        <taxon>Bacteria</taxon>
        <taxon>Bacillati</taxon>
        <taxon>Bacillota</taxon>
        <taxon>Bacilli</taxon>
        <taxon>Bacillales</taxon>
        <taxon>Bacillaceae</taxon>
        <taxon>Halalkalibacter</taxon>
    </lineage>
</organism>
<dbReference type="RefSeq" id="WP_066160040.1">
    <property type="nucleotide sequence ID" value="NZ_CP020814.1"/>
</dbReference>
<dbReference type="Proteomes" id="UP000193006">
    <property type="component" value="Chromosome"/>
</dbReference>
<accession>A0A1X9M8I8</accession>
<dbReference type="STRING" id="199441.BkAM31D_07655"/>
<dbReference type="GO" id="GO:0016301">
    <property type="term" value="F:kinase activity"/>
    <property type="evidence" value="ECO:0007669"/>
    <property type="project" value="UniProtKB-KW"/>
</dbReference>
<name>A0A1X9M8I8_9BACI</name>
<keyword evidence="1" id="KW-0808">Transferase</keyword>
<gene>
    <name evidence="1" type="primary">cmk_1</name>
    <name evidence="1" type="ORF">BkAM31D_07655</name>
</gene>
<sequence>MKTVVLISGPSGSGKSTMRRILKQTLGHRFNDRIAGVEVDDIYRFIDPRFNAKNYLEIWQMARESTGHLARGMLLTKIDAVFIFGNTLFSDESVEDVLKNIKLDEEVKFYHVTLAPTRDTVASRLKKRQHSVPDWLDDHLAERQPYITTKWTNVIDNSQITPEETLKAIYKIIEHNKDMNHFMRMSQQPNWFKRVFKGK</sequence>
<dbReference type="EMBL" id="CP020814">
    <property type="protein sequence ID" value="ARK29745.1"/>
    <property type="molecule type" value="Genomic_DNA"/>
</dbReference>
<dbReference type="Gene3D" id="3.40.50.300">
    <property type="entry name" value="P-loop containing nucleotide triphosphate hydrolases"/>
    <property type="match status" value="1"/>
</dbReference>
<dbReference type="KEGG" id="bkw:BkAM31D_07655"/>
<keyword evidence="1" id="KW-0418">Kinase</keyword>
<dbReference type="SUPFAM" id="SSF52540">
    <property type="entry name" value="P-loop containing nucleoside triphosphate hydrolases"/>
    <property type="match status" value="1"/>
</dbReference>
<dbReference type="EC" id="2.7.4.25" evidence="1"/>
<protein>
    <submittedName>
        <fullName evidence="1">Cytidylate kinase</fullName>
        <ecNumber evidence="1">2.7.4.25</ecNumber>
    </submittedName>
</protein>
<dbReference type="AlphaFoldDB" id="A0A1X9M8I8"/>
<keyword evidence="2" id="KW-1185">Reference proteome</keyword>
<dbReference type="Pfam" id="PF13671">
    <property type="entry name" value="AAA_33"/>
    <property type="match status" value="1"/>
</dbReference>
<proteinExistence type="predicted"/>
<reference evidence="1 2" key="1">
    <citation type="submission" date="2017-04" db="EMBL/GenBank/DDBJ databases">
        <title>Bacillus krulwichiae AM31D Genome sequencing and assembly.</title>
        <authorList>
            <person name="Krulwich T.A."/>
            <person name="Anastor L."/>
            <person name="Ehrlich R."/>
            <person name="Ehrlich G.D."/>
            <person name="Janto B."/>
        </authorList>
    </citation>
    <scope>NUCLEOTIDE SEQUENCE [LARGE SCALE GENOMIC DNA]</scope>
    <source>
        <strain evidence="1 2">AM31D</strain>
    </source>
</reference>
<dbReference type="InterPro" id="IPR027417">
    <property type="entry name" value="P-loop_NTPase"/>
</dbReference>
<evidence type="ECO:0000313" key="1">
    <source>
        <dbReference type="EMBL" id="ARK29745.1"/>
    </source>
</evidence>
<evidence type="ECO:0000313" key="2">
    <source>
        <dbReference type="Proteomes" id="UP000193006"/>
    </source>
</evidence>
<dbReference type="CDD" id="cd02019">
    <property type="entry name" value="NK"/>
    <property type="match status" value="1"/>
</dbReference>